<accession>A0A9W6INY1</accession>
<dbReference type="AlphaFoldDB" id="A0A9W6INY1"/>
<dbReference type="PANTHER" id="PTHR32552:SF68">
    <property type="entry name" value="FERRICHROME OUTER MEMBRANE TRANSPORTER_PHAGE RECEPTOR"/>
    <property type="match status" value="1"/>
</dbReference>
<dbReference type="NCBIfam" id="TIGR01783">
    <property type="entry name" value="TonB-siderophor"/>
    <property type="match status" value="1"/>
</dbReference>
<evidence type="ECO:0000256" key="7">
    <source>
        <dbReference type="ARBA" id="ARBA00022729"/>
    </source>
</evidence>
<comment type="caution">
    <text evidence="19">The sequence shown here is derived from an EMBL/GenBank/DDBJ whole genome shotgun (WGS) entry which is preliminary data.</text>
</comment>
<dbReference type="GO" id="GO:0015344">
    <property type="term" value="F:siderophore uptake transmembrane transporter activity"/>
    <property type="evidence" value="ECO:0007669"/>
    <property type="project" value="TreeGrafter"/>
</dbReference>
<dbReference type="Proteomes" id="UP001143486">
    <property type="component" value="Unassembled WGS sequence"/>
</dbReference>
<dbReference type="InterPro" id="IPR039426">
    <property type="entry name" value="TonB-dep_rcpt-like"/>
</dbReference>
<feature type="chain" id="PRO_5040906078" evidence="16">
    <location>
        <begin position="24"/>
        <end position="706"/>
    </location>
</feature>
<dbReference type="CDD" id="cd01347">
    <property type="entry name" value="ligand_gated_channel"/>
    <property type="match status" value="1"/>
</dbReference>
<dbReference type="RefSeq" id="WP_271188177.1">
    <property type="nucleotide sequence ID" value="NZ_BSFE01000014.1"/>
</dbReference>
<evidence type="ECO:0000256" key="14">
    <source>
        <dbReference type="PROSITE-ProRule" id="PRU01360"/>
    </source>
</evidence>
<keyword evidence="4 14" id="KW-1134">Transmembrane beta strand</keyword>
<reference evidence="19" key="1">
    <citation type="journal article" date="2014" name="Int. J. Syst. Evol. Microbiol.">
        <title>Complete genome sequence of Corynebacterium casei LMG S-19264T (=DSM 44701T), isolated from a smear-ripened cheese.</title>
        <authorList>
            <consortium name="US DOE Joint Genome Institute (JGI-PGF)"/>
            <person name="Walter F."/>
            <person name="Albersmeier A."/>
            <person name="Kalinowski J."/>
            <person name="Ruckert C."/>
        </authorList>
    </citation>
    <scope>NUCLEOTIDE SEQUENCE</scope>
    <source>
        <strain evidence="19">VKM B-1513</strain>
    </source>
</reference>
<keyword evidence="11 14" id="KW-0472">Membrane</keyword>
<dbReference type="InterPro" id="IPR036942">
    <property type="entry name" value="Beta-barrel_TonB_sf"/>
</dbReference>
<feature type="signal peptide" evidence="16">
    <location>
        <begin position="1"/>
        <end position="23"/>
    </location>
</feature>
<feature type="domain" description="TonB-dependent receptor-like beta-barrel" evidence="17">
    <location>
        <begin position="227"/>
        <end position="675"/>
    </location>
</feature>
<dbReference type="Gene3D" id="2.40.170.20">
    <property type="entry name" value="TonB-dependent receptor, beta-barrel domain"/>
    <property type="match status" value="1"/>
</dbReference>
<dbReference type="EMBL" id="BSFE01000014">
    <property type="protein sequence ID" value="GLK53838.1"/>
    <property type="molecule type" value="Genomic_DNA"/>
</dbReference>
<dbReference type="GO" id="GO:0015891">
    <property type="term" value="P:siderophore transport"/>
    <property type="evidence" value="ECO:0007669"/>
    <property type="project" value="InterPro"/>
</dbReference>
<evidence type="ECO:0000256" key="13">
    <source>
        <dbReference type="ARBA" id="ARBA00023237"/>
    </source>
</evidence>
<gene>
    <name evidence="19" type="primary">fiuA</name>
    <name evidence="19" type="ORF">GCM10017621_33460</name>
</gene>
<evidence type="ECO:0000256" key="11">
    <source>
        <dbReference type="ARBA" id="ARBA00023136"/>
    </source>
</evidence>
<keyword evidence="13 14" id="KW-0998">Cell outer membrane</keyword>
<evidence type="ECO:0000256" key="15">
    <source>
        <dbReference type="RuleBase" id="RU003357"/>
    </source>
</evidence>
<evidence type="ECO:0000256" key="3">
    <source>
        <dbReference type="ARBA" id="ARBA00022448"/>
    </source>
</evidence>
<comment type="subcellular location">
    <subcellularLocation>
        <location evidence="1 14">Cell outer membrane</location>
        <topology evidence="1 14">Multi-pass membrane protein</topology>
    </subcellularLocation>
</comment>
<dbReference type="PROSITE" id="PS52016">
    <property type="entry name" value="TONB_DEPENDENT_REC_3"/>
    <property type="match status" value="1"/>
</dbReference>
<proteinExistence type="inferred from homology"/>
<dbReference type="PANTHER" id="PTHR32552">
    <property type="entry name" value="FERRICHROME IRON RECEPTOR-RELATED"/>
    <property type="match status" value="1"/>
</dbReference>
<evidence type="ECO:0000313" key="19">
    <source>
        <dbReference type="EMBL" id="GLK53838.1"/>
    </source>
</evidence>
<evidence type="ECO:0000256" key="6">
    <source>
        <dbReference type="ARBA" id="ARBA00022692"/>
    </source>
</evidence>
<evidence type="ECO:0000256" key="2">
    <source>
        <dbReference type="ARBA" id="ARBA00009810"/>
    </source>
</evidence>
<evidence type="ECO:0000256" key="1">
    <source>
        <dbReference type="ARBA" id="ARBA00004571"/>
    </source>
</evidence>
<evidence type="ECO:0000256" key="12">
    <source>
        <dbReference type="ARBA" id="ARBA00023170"/>
    </source>
</evidence>
<keyword evidence="7 16" id="KW-0732">Signal</keyword>
<dbReference type="Pfam" id="PF00593">
    <property type="entry name" value="TonB_dep_Rec_b-barrel"/>
    <property type="match status" value="1"/>
</dbReference>
<evidence type="ECO:0000256" key="8">
    <source>
        <dbReference type="ARBA" id="ARBA00023004"/>
    </source>
</evidence>
<reference evidence="19" key="2">
    <citation type="submission" date="2023-01" db="EMBL/GenBank/DDBJ databases">
        <authorList>
            <person name="Sun Q."/>
            <person name="Evtushenko L."/>
        </authorList>
    </citation>
    <scope>NUCLEOTIDE SEQUENCE</scope>
    <source>
        <strain evidence="19">VKM B-1513</strain>
    </source>
</reference>
<dbReference type="InterPro" id="IPR012910">
    <property type="entry name" value="Plug_dom"/>
</dbReference>
<dbReference type="InterPro" id="IPR037066">
    <property type="entry name" value="Plug_dom_sf"/>
</dbReference>
<evidence type="ECO:0000256" key="16">
    <source>
        <dbReference type="SAM" id="SignalP"/>
    </source>
</evidence>
<organism evidence="19 20">
    <name type="scientific">Maricaulis virginensis</name>
    <dbReference type="NCBI Taxonomy" id="144022"/>
    <lineage>
        <taxon>Bacteria</taxon>
        <taxon>Pseudomonadati</taxon>
        <taxon>Pseudomonadota</taxon>
        <taxon>Alphaproteobacteria</taxon>
        <taxon>Maricaulales</taxon>
        <taxon>Maricaulaceae</taxon>
        <taxon>Maricaulis</taxon>
    </lineage>
</organism>
<keyword evidence="12 19" id="KW-0675">Receptor</keyword>
<dbReference type="SUPFAM" id="SSF56935">
    <property type="entry name" value="Porins"/>
    <property type="match status" value="1"/>
</dbReference>
<sequence>MTLRSLCLAATAIGAVAAAPAFAQTADEDVIIVTAPDYVPLGSEAANKTGMPLIETPQSVSLISRDQIDLLDWNNLSQTVRYVAGVTGENYGPDMRVDWLTMRGFEPVQFLDGTRGSIGSIANTGLDLYGAEDVRILRGPSAALYGLTPPGGLVDIVSRRPREEFGGEVGVEVGNQDLWQINGDVTGALSDTVSARLTGLYREGGSQTRGVDTDRTYIAPALTWQASPRTTLTLLAYYQDDGIYGDGMGFFPSQGTLTPNPNGPIPVDANLGETRYNRFEREHYGAGYEFSHEFDGGITLTQNLKYTDLESIQRGIGGNGFVDADFDGTPDDYRTVSRYSFSFDEDVDTLSVDTRLAGTFTTGAIGHDLTGGLDWREYDYIGASAFSFAGIPTIDIYNPVYGHTIADLPTAPFDSTLQQQTGLYLVDQARLDNWIATLTLRHDWVKTEQRLAGIDHDDDDTSWTAGLAYRFDNGLVPYVSWASSFQPAAGSDRNGVAFDPTRGEQVEAGVKYQPDLGPDTRVLATAAVYRLVQDNVLTPDPQNAAGESFQVQTGEVEVSGFEVEFVGRFRERLSLNAALTWTDSEVTRSNGPDLGAELPVVPGFQASALADYTIQEGRLAGLGASLGVRYMAESAGNLPSAWTPEVYTNPSVTLFDGSVHYDYVDWRVAVSGSNLFDETYVARCYSAVNCFYGAPRTVRASVTRRF</sequence>
<protein>
    <submittedName>
        <fullName evidence="19">Ferrichrome receptor FiuA</fullName>
    </submittedName>
</protein>
<evidence type="ECO:0000259" key="18">
    <source>
        <dbReference type="Pfam" id="PF07715"/>
    </source>
</evidence>
<dbReference type="GO" id="GO:0038023">
    <property type="term" value="F:signaling receptor activity"/>
    <property type="evidence" value="ECO:0007669"/>
    <property type="project" value="InterPro"/>
</dbReference>
<evidence type="ECO:0000256" key="5">
    <source>
        <dbReference type="ARBA" id="ARBA00022496"/>
    </source>
</evidence>
<dbReference type="Gene3D" id="2.170.130.10">
    <property type="entry name" value="TonB-dependent receptor, plug domain"/>
    <property type="match status" value="1"/>
</dbReference>
<keyword evidence="6 14" id="KW-0812">Transmembrane</keyword>
<keyword evidence="20" id="KW-1185">Reference proteome</keyword>
<evidence type="ECO:0000259" key="17">
    <source>
        <dbReference type="Pfam" id="PF00593"/>
    </source>
</evidence>
<keyword evidence="8" id="KW-0408">Iron</keyword>
<keyword evidence="5" id="KW-0410">Iron transport</keyword>
<dbReference type="InterPro" id="IPR010105">
    <property type="entry name" value="TonB_sidphr_rcpt"/>
</dbReference>
<dbReference type="GO" id="GO:0009279">
    <property type="term" value="C:cell outer membrane"/>
    <property type="evidence" value="ECO:0007669"/>
    <property type="project" value="UniProtKB-SubCell"/>
</dbReference>
<evidence type="ECO:0000256" key="9">
    <source>
        <dbReference type="ARBA" id="ARBA00023065"/>
    </source>
</evidence>
<feature type="domain" description="TonB-dependent receptor plug" evidence="18">
    <location>
        <begin position="53"/>
        <end position="152"/>
    </location>
</feature>
<evidence type="ECO:0000313" key="20">
    <source>
        <dbReference type="Proteomes" id="UP001143486"/>
    </source>
</evidence>
<comment type="similarity">
    <text evidence="2 14 15">Belongs to the TonB-dependent receptor family.</text>
</comment>
<keyword evidence="3 14" id="KW-0813">Transport</keyword>
<dbReference type="Pfam" id="PF07715">
    <property type="entry name" value="Plug"/>
    <property type="match status" value="1"/>
</dbReference>
<dbReference type="InterPro" id="IPR000531">
    <property type="entry name" value="Beta-barrel_TonB"/>
</dbReference>
<name>A0A9W6INY1_9PROT</name>
<keyword evidence="10 15" id="KW-0798">TonB box</keyword>
<evidence type="ECO:0000256" key="10">
    <source>
        <dbReference type="ARBA" id="ARBA00023077"/>
    </source>
</evidence>
<keyword evidence="9" id="KW-0406">Ion transport</keyword>
<evidence type="ECO:0000256" key="4">
    <source>
        <dbReference type="ARBA" id="ARBA00022452"/>
    </source>
</evidence>